<protein>
    <submittedName>
        <fullName evidence="1">Uncharacterized protein</fullName>
    </submittedName>
</protein>
<keyword evidence="2" id="KW-1185">Reference proteome</keyword>
<reference evidence="1 2" key="1">
    <citation type="submission" date="2018-05" db="EMBL/GenBank/DDBJ databases">
        <title>Complete genome sequence of Arcticibacterium luteifluviistationis SM1504T, a cytophagaceae bacterium isolated from Arctic surface seawater.</title>
        <authorList>
            <person name="Li Y."/>
            <person name="Qin Q.-L."/>
        </authorList>
    </citation>
    <scope>NUCLEOTIDE SEQUENCE [LARGE SCALE GENOMIC DNA]</scope>
    <source>
        <strain evidence="1 2">SM1504</strain>
    </source>
</reference>
<dbReference type="Proteomes" id="UP000249873">
    <property type="component" value="Chromosome"/>
</dbReference>
<name>A0A2Z4GC60_9BACT</name>
<sequence>MKNAVYILLFTLLSFCSFGQNLEKIRVVNKLEEIKPGNYFSLFLEVNKNFHNSFPENVGGLKLPEGWNILSEKKFIRETGVRYMYTISTAKNTPSQKYNLEFGLFVRDQIIGFKSIDVEVSENYNIEVVNLKKTNHVLEGDTLITPFLIQNLGNTAERLKLTTTLGTIDFDDIIVEANGSQTVKVTQIIPFTNQSSWQISSDITVFSDSKKPVYNVVSIPVYSDRENKIDNHLRMPITVGVNHLNYSFGNEKATVFRFDVAGRGFLDFDNKHFIDFVANGPNNISVPSLGSYDEYTLSYTYKGNSNVILGDFSNRVSNLLEFGRAGRGIKLEHQTGNSNISLFFQKARFALNQDYAFGASYETLVRNTTKIKLSQITKKLSDKNGDFMSNLVSTSGYFKWKKIDLDAEVSIGLAKGKLDMAIYSQAYYRVGRLRIQNRTIRAGKNYHGFYNNSNFFFNSVNYQVSSKIFLGLNSSFSSLNRSFDITSFSVSPLSKVHSALFTYKLNSKHLGVLTFTNQEREDRLEPASFHYKENFTNISYTYNSPRLEINAQGRFGKSANLLVSDTQEKMKSYASTLQPNITVTPWFVIGGYLEYQHTSKFSADNTNQNLFYYGGNVDLNYKDFIRLNFMYRNNYAPDEFYEKRNFTNASLTFNFKEHSLSLVGARSISPGLSVDIQNTSFFSIKYTVKLNPRLAKNKNIGHLGGKLVGKSEGIPQKGILVKLGSHQTLTDSSGNFHFNNIFPDKYIFTIPPTFELAGIKSEKKTPLEVDIMPDSTVYLEIPLVRTGGVSGELDFRITDKYQYTKEDQSKPIVLAKLTNGEETYVTSVNKNDKYSFKEIKPGYWKLTVYIPGTQKDYEILNNVSSVKVESTKVEMINFTLVSIDRKIQSTGQQFHLSSSNK</sequence>
<dbReference type="OrthoDB" id="910082at2"/>
<evidence type="ECO:0000313" key="1">
    <source>
        <dbReference type="EMBL" id="AWV98882.1"/>
    </source>
</evidence>
<gene>
    <name evidence="1" type="ORF">DJ013_12145</name>
</gene>
<dbReference type="AlphaFoldDB" id="A0A2Z4GC60"/>
<accession>A0A2Z4GC60</accession>
<evidence type="ECO:0000313" key="2">
    <source>
        <dbReference type="Proteomes" id="UP000249873"/>
    </source>
</evidence>
<dbReference type="RefSeq" id="WP_111372075.1">
    <property type="nucleotide sequence ID" value="NZ_CP029480.1"/>
</dbReference>
<proteinExistence type="predicted"/>
<dbReference type="EMBL" id="CP029480">
    <property type="protein sequence ID" value="AWV98882.1"/>
    <property type="molecule type" value="Genomic_DNA"/>
</dbReference>
<dbReference type="KEGG" id="als:DJ013_12145"/>
<organism evidence="1 2">
    <name type="scientific">Arcticibacterium luteifluviistationis</name>
    <dbReference type="NCBI Taxonomy" id="1784714"/>
    <lineage>
        <taxon>Bacteria</taxon>
        <taxon>Pseudomonadati</taxon>
        <taxon>Bacteroidota</taxon>
        <taxon>Cytophagia</taxon>
        <taxon>Cytophagales</taxon>
        <taxon>Leadbetterellaceae</taxon>
        <taxon>Arcticibacterium</taxon>
    </lineage>
</organism>